<name>A0A6C0C5S2_9ZZZZ</name>
<feature type="region of interest" description="Disordered" evidence="1">
    <location>
        <begin position="81"/>
        <end position="116"/>
    </location>
</feature>
<evidence type="ECO:0000313" key="2">
    <source>
        <dbReference type="EMBL" id="QHS98883.1"/>
    </source>
</evidence>
<dbReference type="EMBL" id="MN739327">
    <property type="protein sequence ID" value="QHS98883.1"/>
    <property type="molecule type" value="Genomic_DNA"/>
</dbReference>
<accession>A0A6C0C5S2</accession>
<feature type="compositionally biased region" description="Gly residues" evidence="1">
    <location>
        <begin position="49"/>
        <end position="63"/>
    </location>
</feature>
<feature type="compositionally biased region" description="Basic residues" evidence="1">
    <location>
        <begin position="99"/>
        <end position="114"/>
    </location>
</feature>
<proteinExistence type="predicted"/>
<evidence type="ECO:0000256" key="1">
    <source>
        <dbReference type="SAM" id="MobiDB-lite"/>
    </source>
</evidence>
<feature type="compositionally biased region" description="Basic residues" evidence="1">
    <location>
        <begin position="1"/>
        <end position="48"/>
    </location>
</feature>
<protein>
    <submittedName>
        <fullName evidence="2">Uncharacterized protein</fullName>
    </submittedName>
</protein>
<feature type="region of interest" description="Disordered" evidence="1">
    <location>
        <begin position="1"/>
        <end position="65"/>
    </location>
</feature>
<reference evidence="2" key="1">
    <citation type="journal article" date="2020" name="Nature">
        <title>Giant virus diversity and host interactions through global metagenomics.</title>
        <authorList>
            <person name="Schulz F."/>
            <person name="Roux S."/>
            <person name="Paez-Espino D."/>
            <person name="Jungbluth S."/>
            <person name="Walsh D.A."/>
            <person name="Denef V.J."/>
            <person name="McMahon K.D."/>
            <person name="Konstantinidis K.T."/>
            <person name="Eloe-Fadrosh E.A."/>
            <person name="Kyrpides N.C."/>
            <person name="Woyke T."/>
        </authorList>
    </citation>
    <scope>NUCLEOTIDE SEQUENCE</scope>
    <source>
        <strain evidence="2">GVMAG-M-3300020185-18</strain>
    </source>
</reference>
<organism evidence="2">
    <name type="scientific">viral metagenome</name>
    <dbReference type="NCBI Taxonomy" id="1070528"/>
    <lineage>
        <taxon>unclassified sequences</taxon>
        <taxon>metagenomes</taxon>
        <taxon>organismal metagenomes</taxon>
    </lineage>
</organism>
<dbReference type="AlphaFoldDB" id="A0A6C0C5S2"/>
<sequence>MARRTRRRNRTRSRRKMRRKSKRTRKSKRRRKSKRLRKSRKKRRRTRQRGGGCGCGSGKGLFSGGNKVEVNKLNLKVMEPPISTNNSWHAPRNPVQLGGRKRRRKKTKTKKRQRGGASLMRTIGLGDVLQGYYSATDLATNTQNKWAGKRAITSSNPIRQPKMMKVADSQYKIPNVPEYHRLSSAKAAKHVLKS</sequence>